<feature type="compositionally biased region" description="Basic and acidic residues" evidence="1">
    <location>
        <begin position="1223"/>
        <end position="1256"/>
    </location>
</feature>
<name>A0A2C6KT07_9APIC</name>
<feature type="compositionally biased region" description="Low complexity" evidence="1">
    <location>
        <begin position="760"/>
        <end position="789"/>
    </location>
</feature>
<feature type="compositionally biased region" description="Basic residues" evidence="1">
    <location>
        <begin position="397"/>
        <end position="407"/>
    </location>
</feature>
<comment type="caution">
    <text evidence="2">The sequence shown here is derived from an EMBL/GenBank/DDBJ whole genome shotgun (WGS) entry which is preliminary data.</text>
</comment>
<reference evidence="2 3" key="1">
    <citation type="journal article" date="2017" name="Int. J. Parasitol.">
        <title>The genome of the protozoan parasite Cystoisospora suis and a reverse vaccinology approach to identify vaccine candidates.</title>
        <authorList>
            <person name="Palmieri N."/>
            <person name="Shrestha A."/>
            <person name="Ruttkowski B."/>
            <person name="Beck T."/>
            <person name="Vogl C."/>
            <person name="Tomley F."/>
            <person name="Blake D.P."/>
            <person name="Joachim A."/>
        </authorList>
    </citation>
    <scope>NUCLEOTIDE SEQUENCE [LARGE SCALE GENOMIC DNA]</scope>
    <source>
        <strain evidence="2 3">Wien I</strain>
    </source>
</reference>
<protein>
    <submittedName>
        <fullName evidence="2">Uncharacterized protein</fullName>
    </submittedName>
</protein>
<dbReference type="InterPro" id="IPR039190">
    <property type="entry name" value="TTC14"/>
</dbReference>
<organism evidence="2 3">
    <name type="scientific">Cystoisospora suis</name>
    <dbReference type="NCBI Taxonomy" id="483139"/>
    <lineage>
        <taxon>Eukaryota</taxon>
        <taxon>Sar</taxon>
        <taxon>Alveolata</taxon>
        <taxon>Apicomplexa</taxon>
        <taxon>Conoidasida</taxon>
        <taxon>Coccidia</taxon>
        <taxon>Eucoccidiorida</taxon>
        <taxon>Eimeriorina</taxon>
        <taxon>Sarcocystidae</taxon>
        <taxon>Cystoisospora</taxon>
    </lineage>
</organism>
<feature type="region of interest" description="Disordered" evidence="1">
    <location>
        <begin position="686"/>
        <end position="728"/>
    </location>
</feature>
<feature type="region of interest" description="Disordered" evidence="1">
    <location>
        <begin position="83"/>
        <end position="124"/>
    </location>
</feature>
<feature type="region of interest" description="Disordered" evidence="1">
    <location>
        <begin position="193"/>
        <end position="212"/>
    </location>
</feature>
<dbReference type="PANTHER" id="PTHR23184">
    <property type="entry name" value="TETRATRICOPEPTIDE REPEAT PROTEIN 14"/>
    <property type="match status" value="1"/>
</dbReference>
<evidence type="ECO:0000256" key="1">
    <source>
        <dbReference type="SAM" id="MobiDB-lite"/>
    </source>
</evidence>
<dbReference type="VEuPathDB" id="ToxoDB:CSUI_002698"/>
<evidence type="ECO:0000313" key="2">
    <source>
        <dbReference type="EMBL" id="PHJ23450.1"/>
    </source>
</evidence>
<feature type="compositionally biased region" description="Basic and acidic residues" evidence="1">
    <location>
        <begin position="1514"/>
        <end position="1524"/>
    </location>
</feature>
<accession>A0A2C6KT07</accession>
<feature type="region of interest" description="Disordered" evidence="1">
    <location>
        <begin position="1512"/>
        <end position="1531"/>
    </location>
</feature>
<feature type="region of interest" description="Disordered" evidence="1">
    <location>
        <begin position="1448"/>
        <end position="1499"/>
    </location>
</feature>
<feature type="compositionally biased region" description="Low complexity" evidence="1">
    <location>
        <begin position="1200"/>
        <end position="1213"/>
    </location>
</feature>
<proteinExistence type="predicted"/>
<feature type="compositionally biased region" description="Basic and acidic residues" evidence="1">
    <location>
        <begin position="1488"/>
        <end position="1499"/>
    </location>
</feature>
<dbReference type="GeneID" id="94426108"/>
<dbReference type="RefSeq" id="XP_067925126.1">
    <property type="nucleotide sequence ID" value="XM_068062897.1"/>
</dbReference>
<dbReference type="EMBL" id="MIGC01001120">
    <property type="protein sequence ID" value="PHJ23450.1"/>
    <property type="molecule type" value="Genomic_DNA"/>
</dbReference>
<sequence>MAESLSVHLPQRLPPEVVRLVSSSSSTSLSPSSEALESAVDVLTAWLALPVCTPEEASSSSFLSPLERHVRSYEASSSSSSFLPCERREKEEREDMKKRCREDRRTSEETLKKGEREGDHDNAQKRSDEVEVYVQPVSVLMDRLMLLYPFLLQNLDHSPQLASVTCDIFLNLLEATSLVLIEAQKDLEEFYEHDQDKKHTANPLSSSSSLPPCSPPPVPSFASFVESQTPFTFLTACIPSSSSSSFSSLEMSSHIKTTVTSPPNCFYPPSSLPHILGVSLPLPLLPTLCSSSSSQLSQKGRSSLRFPLISLLEALCRTAKPKELFISLSSSFSSSSLVLPSLRLLLLPALAACTGRIGRRQRPRFIAQASSLVLHAFLKRSTVERHTHFLQTQIRSTGRRKRRRRGQEKKEKKTSEEDTEEYTRKEDERKEQEKEKKERRTPIDVILRDSDRDGPHDKDKREEEEEERDYVPFFLYEYPLISPWLRTFSYVYSKSISRFLFPPSELQTARRYQRRVSRLLSFITSSSSCSSSSFASCPKEQQRLNCVSTSSSSSCLSFSSILLPCDVSLPATAVLQGLVAFVRCMTCFIWMKRSPRGEGEGGEERESEHVDEKQEEERDEMDPHAVGPLTLLAVCLRVLESFTPLIPDCHLLASVPGIYSYLASPSSSLASSTSSSFSFASTFQAKTKEKEKEEMSRMSSRPTPQRAACCDRMKEGGGEEEKKKKEEEEEIRVAMMARSMLTDFAEARKRILSMRADRALPQSRQPSTSSSSSHGNTFSSFSSSSSSSSSVHREGLSSAVTSPFSSSSSSPCFHHRHANLSDPAVSLLSSLLSSLTSLLWCTACLHERYRYGGVYLSLTGRLNTATMPASSSDSGDLEISSFSLSFFSYLLLSFPYLFYEVLPLPSPLSRLSRATIAFKSSFLLLSYVNPHAAKDLLRRSTKKMSMINTEKEQTTSIFHPQDGKNSQNRQEKELENEDLMYLETRGGASDAVYTAGLPDRHTWLVQRKAEQLCLLATDFLSLSHADLSRRGRSSSCALSDLFSLQYTQQGGGEEGGQAPQQAQERDQKKKEISLSLSPSASPEKKQKCVDLPSQPSHLDTSQPSSRNIGRDLSFIEKYRKALSPPLQDVQMLYECFEEVTGLYPLRTQEDFFLSLICQPPPLPDTAIGAILILFKKRWCDLVLSVRKSQLIEMQRKETPSSSSCSSSSSSSSSVLLTETCVSQRREADLGVEGRGEEEKSEISQRETKGEKEKDGEGATNVRGGVDTPEICGEKESTVEEGQKENALVFWNVIKCVLIDRKEEEERIVDSSERLTTLLNWLKLCMYTPASFSSSSLSNSCVVKREDSSSSSSFSSSRALETSLHEKKKKEKKCIEDDGEKEEERAKKISTCLQAVEPPPGSFTSLPFLQFGRYVWKRGRKELDRILDRLTSQIDIELLLLQGKKEREEERNNKRGLVQAKNEEAINTQRKTGKARIEEEEEEEEKDDEEKKNLSHGRGREILSDDLLEVVIPEQRQKGGEEGEKKKKITMKRRDEEELKLALVQAALRDVRDLSRHITY</sequence>
<feature type="region of interest" description="Disordered" evidence="1">
    <location>
        <begin position="596"/>
        <end position="623"/>
    </location>
</feature>
<feature type="compositionally biased region" description="Basic and acidic residues" evidence="1">
    <location>
        <begin position="1063"/>
        <end position="1072"/>
    </location>
</feature>
<feature type="compositionally biased region" description="Basic and acidic residues" evidence="1">
    <location>
        <begin position="686"/>
        <end position="696"/>
    </location>
</feature>
<feature type="region of interest" description="Disordered" evidence="1">
    <location>
        <begin position="755"/>
        <end position="789"/>
    </location>
</feature>
<feature type="compositionally biased region" description="Basic and acidic residues" evidence="1">
    <location>
        <begin position="709"/>
        <end position="726"/>
    </location>
</feature>
<evidence type="ECO:0000313" key="3">
    <source>
        <dbReference type="Proteomes" id="UP000221165"/>
    </source>
</evidence>
<dbReference type="Proteomes" id="UP000221165">
    <property type="component" value="Unassembled WGS sequence"/>
</dbReference>
<feature type="region of interest" description="Disordered" evidence="1">
    <location>
        <begin position="389"/>
        <end position="465"/>
    </location>
</feature>
<feature type="compositionally biased region" description="Basic and acidic residues" evidence="1">
    <location>
        <begin position="85"/>
        <end position="124"/>
    </location>
</feature>
<keyword evidence="3" id="KW-1185">Reference proteome</keyword>
<feature type="region of interest" description="Disordered" evidence="1">
    <location>
        <begin position="1194"/>
        <end position="1270"/>
    </location>
</feature>
<dbReference type="OrthoDB" id="332278at2759"/>
<feature type="region of interest" description="Disordered" evidence="1">
    <location>
        <begin position="1048"/>
        <end position="1107"/>
    </location>
</feature>
<feature type="compositionally biased region" description="Acidic residues" evidence="1">
    <location>
        <begin position="1477"/>
        <end position="1487"/>
    </location>
</feature>
<gene>
    <name evidence="2" type="ORF">CSUI_002698</name>
</gene>
<feature type="compositionally biased region" description="Basic and acidic residues" evidence="1">
    <location>
        <begin position="596"/>
        <end position="616"/>
    </location>
</feature>
<feature type="compositionally biased region" description="Basic and acidic residues" evidence="1">
    <location>
        <begin position="408"/>
        <end position="461"/>
    </location>
</feature>
<feature type="compositionally biased region" description="Polar residues" evidence="1">
    <location>
        <begin position="1093"/>
        <end position="1107"/>
    </location>
</feature>